<reference evidence="2" key="1">
    <citation type="journal article" date="2019" name="Genome Announc.">
        <title>Draft Genome Sequence of Pseudoalteromonas piscicida Strain 36Y ROTHPW, an Hypersaline Seawater Isolate from the South Coast of Sonora, Mexico.</title>
        <authorList>
            <person name="Sanchez-Diaz R."/>
            <person name="Molina-Garza Z.J."/>
            <person name="Cruz-Suarez L.E."/>
            <person name="Selvin J."/>
            <person name="Kiran G.S."/>
            <person name="Ibarra-Gamez J.C."/>
            <person name="Gomez-Gil B."/>
            <person name="Galaviz-Silva L."/>
        </authorList>
    </citation>
    <scope>NUCLEOTIDE SEQUENCE [LARGE SCALE GENOMIC DNA]</scope>
    <source>
        <strain evidence="2">36Y_RITHPW</strain>
    </source>
</reference>
<protein>
    <submittedName>
        <fullName evidence="1">Phage tail protein I</fullName>
    </submittedName>
</protein>
<dbReference type="OrthoDB" id="90759at2"/>
<gene>
    <name evidence="1" type="ORF">CEX98_03525</name>
</gene>
<proteinExistence type="predicted"/>
<dbReference type="Proteomes" id="UP000228621">
    <property type="component" value="Unassembled WGS sequence"/>
</dbReference>
<dbReference type="InterPro" id="IPR006521">
    <property type="entry name" value="Tail_protein_I"/>
</dbReference>
<dbReference type="AlphaFoldDB" id="A0A2A5JUU7"/>
<evidence type="ECO:0000313" key="1">
    <source>
        <dbReference type="EMBL" id="PCK33126.1"/>
    </source>
</evidence>
<organism evidence="1 2">
    <name type="scientific">Pseudoalteromonas piscicida</name>
    <dbReference type="NCBI Taxonomy" id="43662"/>
    <lineage>
        <taxon>Bacteria</taxon>
        <taxon>Pseudomonadati</taxon>
        <taxon>Pseudomonadota</taxon>
        <taxon>Gammaproteobacteria</taxon>
        <taxon>Alteromonadales</taxon>
        <taxon>Pseudoalteromonadaceae</taxon>
        <taxon>Pseudoalteromonas</taxon>
    </lineage>
</organism>
<dbReference type="RefSeq" id="WP_099640747.1">
    <property type="nucleotide sequence ID" value="NZ_NKHF01000015.1"/>
</dbReference>
<sequence length="248" mass="27364">MQEEIFNTLLPYASSDLEKALATALDRVSSTPVPLGSLWDPWRCPEHFLPWLADALSVDFWDSAWPVEVKRKIIANSVPDHRIKGTVSAIKSALSALAAKVELREWWQQEEPYAFPPHSAQIIALAAQNLDPAGSTLLTPKLQAQLWQAVVMTKPCRSQISLSVGVQQDANLLISVASQSASLQRTWMSQRLDSVDNITQLSVTATSVFQGIGKVSGEVNSDLSGTSYLFVTAAPFAIQMQRQQFYCY</sequence>
<evidence type="ECO:0000313" key="2">
    <source>
        <dbReference type="Proteomes" id="UP000228621"/>
    </source>
</evidence>
<name>A0A2A5JUU7_PSEO7</name>
<accession>A0A2A5JUU7</accession>
<comment type="caution">
    <text evidence="1">The sequence shown here is derived from an EMBL/GenBank/DDBJ whole genome shotgun (WGS) entry which is preliminary data.</text>
</comment>
<dbReference type="EMBL" id="NKHF01000015">
    <property type="protein sequence ID" value="PCK33126.1"/>
    <property type="molecule type" value="Genomic_DNA"/>
</dbReference>
<keyword evidence="2" id="KW-1185">Reference proteome</keyword>
<dbReference type="NCBIfam" id="TIGR01634">
    <property type="entry name" value="tail_P2_I"/>
    <property type="match status" value="1"/>
</dbReference>
<dbReference type="Pfam" id="PF09684">
    <property type="entry name" value="Tail_P2_I"/>
    <property type="match status" value="1"/>
</dbReference>